<evidence type="ECO:0000313" key="1">
    <source>
        <dbReference type="EMBL" id="MFC6869140.1"/>
    </source>
</evidence>
<sequence>MAKPQVLRHWDWDDGTMRLRAELMTLLPGRVCSSTPELRHRLELPHDWWRELRASLAALREVDTMRVHLRQEDISRRLTVFFGDRVADTRVSEWAAAHTDLHWANLLAPECALADWEGWGVAPAGFDAACLYLHSLLVPEMAERVRVELAAELDSRDGLLSQLYVVGRMLLRVNAGDYPDLAVPLHHQADGIIAELSRR</sequence>
<keyword evidence="2" id="KW-1185">Reference proteome</keyword>
<reference evidence="2" key="1">
    <citation type="journal article" date="2019" name="Int. J. Syst. Evol. Microbiol.">
        <title>The Global Catalogue of Microorganisms (GCM) 10K type strain sequencing project: providing services to taxonomists for standard genome sequencing and annotation.</title>
        <authorList>
            <consortium name="The Broad Institute Genomics Platform"/>
            <consortium name="The Broad Institute Genome Sequencing Center for Infectious Disease"/>
            <person name="Wu L."/>
            <person name="Ma J."/>
        </authorList>
    </citation>
    <scope>NUCLEOTIDE SEQUENCE [LARGE SCALE GENOMIC DNA]</scope>
    <source>
        <strain evidence="2">KCTC 32255</strain>
    </source>
</reference>
<accession>A0ABW2C1E9</accession>
<dbReference type="InterPro" id="IPR011009">
    <property type="entry name" value="Kinase-like_dom_sf"/>
</dbReference>
<comment type="caution">
    <text evidence="1">The sequence shown here is derived from an EMBL/GenBank/DDBJ whole genome shotgun (WGS) entry which is preliminary data.</text>
</comment>
<name>A0ABW2C1E9_9PSEU</name>
<dbReference type="SUPFAM" id="SSF56112">
    <property type="entry name" value="Protein kinase-like (PK-like)"/>
    <property type="match status" value="1"/>
</dbReference>
<proteinExistence type="predicted"/>
<dbReference type="Proteomes" id="UP001596337">
    <property type="component" value="Unassembled WGS sequence"/>
</dbReference>
<dbReference type="RefSeq" id="WP_345393411.1">
    <property type="nucleotide sequence ID" value="NZ_BAABLA010000019.1"/>
</dbReference>
<dbReference type="EMBL" id="JBHSXX010000001">
    <property type="protein sequence ID" value="MFC6869140.1"/>
    <property type="molecule type" value="Genomic_DNA"/>
</dbReference>
<protein>
    <submittedName>
        <fullName evidence="1">Uncharacterized protein</fullName>
    </submittedName>
</protein>
<organism evidence="1 2">
    <name type="scientific">Haloechinothrix salitolerans</name>
    <dbReference type="NCBI Taxonomy" id="926830"/>
    <lineage>
        <taxon>Bacteria</taxon>
        <taxon>Bacillati</taxon>
        <taxon>Actinomycetota</taxon>
        <taxon>Actinomycetes</taxon>
        <taxon>Pseudonocardiales</taxon>
        <taxon>Pseudonocardiaceae</taxon>
        <taxon>Haloechinothrix</taxon>
    </lineage>
</organism>
<evidence type="ECO:0000313" key="2">
    <source>
        <dbReference type="Proteomes" id="UP001596337"/>
    </source>
</evidence>
<gene>
    <name evidence="1" type="ORF">ACFQGD_18510</name>
</gene>